<dbReference type="InterPro" id="IPR009936">
    <property type="entry name" value="DUF1468"/>
</dbReference>
<name>A0A6M1LRB3_9PROT</name>
<dbReference type="Pfam" id="PF07331">
    <property type="entry name" value="TctB"/>
    <property type="match status" value="1"/>
</dbReference>
<evidence type="ECO:0000313" key="4">
    <source>
        <dbReference type="Proteomes" id="UP000475385"/>
    </source>
</evidence>
<evidence type="ECO:0000313" key="3">
    <source>
        <dbReference type="EMBL" id="NGM22549.1"/>
    </source>
</evidence>
<keyword evidence="1" id="KW-1133">Transmembrane helix</keyword>
<keyword evidence="1" id="KW-0472">Membrane</keyword>
<proteinExistence type="predicted"/>
<feature type="transmembrane region" description="Helical" evidence="1">
    <location>
        <begin position="125"/>
        <end position="148"/>
    </location>
</feature>
<keyword evidence="4" id="KW-1185">Reference proteome</keyword>
<protein>
    <submittedName>
        <fullName evidence="3">Tripartite tricarboxylate transporter TctB family protein</fullName>
    </submittedName>
</protein>
<gene>
    <name evidence="3" type="ORF">G3576_21210</name>
</gene>
<evidence type="ECO:0000259" key="2">
    <source>
        <dbReference type="Pfam" id="PF07331"/>
    </source>
</evidence>
<accession>A0A6M1LRB3</accession>
<reference evidence="3 4" key="2">
    <citation type="submission" date="2020-03" db="EMBL/GenBank/DDBJ databases">
        <title>Roseomonas stagni sp. nov., isolated from pond water in Japan.</title>
        <authorList>
            <person name="Furuhata K."/>
            <person name="Miyamoto H."/>
            <person name="Goto K."/>
        </authorList>
    </citation>
    <scope>NUCLEOTIDE SEQUENCE [LARGE SCALE GENOMIC DNA]</scope>
    <source>
        <strain evidence="3 4">PeD5</strain>
    </source>
</reference>
<dbReference type="EMBL" id="JAAIKB010000009">
    <property type="protein sequence ID" value="NGM22549.1"/>
    <property type="molecule type" value="Genomic_DNA"/>
</dbReference>
<sequence>MARLDAAVSLFWVLLGIALCWSSKELGLSDPSGPGSGLFPFLAGLLVLAGGVGLLVRHVVTGGQPVPGEEIAAQFWEAPGAPFRTAMLIIVVAGMIIAVPWLGFALAGVIGLPILFRVIAPEKSWMAAIVTGVIAAGSMHLLFAVALGTPLPRGPLGF</sequence>
<organism evidence="3 4">
    <name type="scientific">Falsiroseomonas algicola</name>
    <dbReference type="NCBI Taxonomy" id="2716930"/>
    <lineage>
        <taxon>Bacteria</taxon>
        <taxon>Pseudomonadati</taxon>
        <taxon>Pseudomonadota</taxon>
        <taxon>Alphaproteobacteria</taxon>
        <taxon>Acetobacterales</taxon>
        <taxon>Roseomonadaceae</taxon>
        <taxon>Falsiroseomonas</taxon>
    </lineage>
</organism>
<evidence type="ECO:0000256" key="1">
    <source>
        <dbReference type="SAM" id="Phobius"/>
    </source>
</evidence>
<feature type="transmembrane region" description="Helical" evidence="1">
    <location>
        <begin position="86"/>
        <end position="119"/>
    </location>
</feature>
<feature type="transmembrane region" description="Helical" evidence="1">
    <location>
        <begin position="38"/>
        <end position="56"/>
    </location>
</feature>
<comment type="caution">
    <text evidence="3">The sequence shown here is derived from an EMBL/GenBank/DDBJ whole genome shotgun (WGS) entry which is preliminary data.</text>
</comment>
<dbReference type="RefSeq" id="WP_164696432.1">
    <property type="nucleotide sequence ID" value="NZ_JAAIKB010000009.1"/>
</dbReference>
<feature type="domain" description="DUF1468" evidence="2">
    <location>
        <begin position="7"/>
        <end position="152"/>
    </location>
</feature>
<reference evidence="3 4" key="1">
    <citation type="submission" date="2020-02" db="EMBL/GenBank/DDBJ databases">
        <authorList>
            <person name="Kim H.M."/>
            <person name="Jeon C.O."/>
        </authorList>
    </citation>
    <scope>NUCLEOTIDE SEQUENCE [LARGE SCALE GENOMIC DNA]</scope>
    <source>
        <strain evidence="3 4">PeD5</strain>
    </source>
</reference>
<keyword evidence="1" id="KW-0812">Transmembrane</keyword>
<dbReference type="Proteomes" id="UP000475385">
    <property type="component" value="Unassembled WGS sequence"/>
</dbReference>
<dbReference type="AlphaFoldDB" id="A0A6M1LRB3"/>